<evidence type="ECO:0000256" key="3">
    <source>
        <dbReference type="ARBA" id="ARBA00022833"/>
    </source>
</evidence>
<sequence>MSNMNKKKEKKEKKNSNSQIQHREVYQRMNFLYQASMMMTAATAGSSDNSDLGNLGRFYASHMKEIGKRVVLRMDPKVKRSICRHCDIPLIPSITSNTTIQNKPETSVMVRCRKCQYRRRYLAKSEHKLFGDRAENILDDAC</sequence>
<accession>A0ABR2X144</accession>
<dbReference type="Pfam" id="PF04032">
    <property type="entry name" value="Rpr2"/>
    <property type="match status" value="1"/>
</dbReference>
<keyword evidence="3" id="KW-0862">Zinc</keyword>
<name>A0ABR2X144_9FUNG</name>
<reference evidence="6 7" key="1">
    <citation type="submission" date="2023-04" db="EMBL/GenBank/DDBJ databases">
        <title>Genome of Basidiobolus ranarum AG-B5.</title>
        <authorList>
            <person name="Stajich J.E."/>
            <person name="Carter-House D."/>
            <person name="Gryganskyi A."/>
        </authorList>
    </citation>
    <scope>NUCLEOTIDE SEQUENCE [LARGE SCALE GENOMIC DNA]</scope>
    <source>
        <strain evidence="6 7">AG-B5</strain>
    </source>
</reference>
<feature type="region of interest" description="Disordered" evidence="5">
    <location>
        <begin position="1"/>
        <end position="21"/>
    </location>
</feature>
<comment type="caution">
    <text evidence="6">The sequence shown here is derived from an EMBL/GenBank/DDBJ whole genome shotgun (WGS) entry which is preliminary data.</text>
</comment>
<evidence type="ECO:0000256" key="2">
    <source>
        <dbReference type="ARBA" id="ARBA00022723"/>
    </source>
</evidence>
<evidence type="ECO:0000256" key="1">
    <source>
        <dbReference type="ARBA" id="ARBA00022694"/>
    </source>
</evidence>
<comment type="similarity">
    <text evidence="4">Belongs to the eukaryotic/archaeal RNase P protein component 4 family.</text>
</comment>
<dbReference type="PANTHER" id="PTHR14742:SF0">
    <property type="entry name" value="RIBONUCLEASE P PROTEIN SUBUNIT P21"/>
    <property type="match status" value="1"/>
</dbReference>
<dbReference type="Proteomes" id="UP001479436">
    <property type="component" value="Unassembled WGS sequence"/>
</dbReference>
<protein>
    <recommendedName>
        <fullName evidence="8">Rpr2-domain-containing protein</fullName>
    </recommendedName>
</protein>
<dbReference type="Gene3D" id="6.20.50.20">
    <property type="match status" value="1"/>
</dbReference>
<organism evidence="6 7">
    <name type="scientific">Basidiobolus ranarum</name>
    <dbReference type="NCBI Taxonomy" id="34480"/>
    <lineage>
        <taxon>Eukaryota</taxon>
        <taxon>Fungi</taxon>
        <taxon>Fungi incertae sedis</taxon>
        <taxon>Zoopagomycota</taxon>
        <taxon>Entomophthoromycotina</taxon>
        <taxon>Basidiobolomycetes</taxon>
        <taxon>Basidiobolales</taxon>
        <taxon>Basidiobolaceae</taxon>
        <taxon>Basidiobolus</taxon>
    </lineage>
</organism>
<gene>
    <name evidence="6" type="ORF">K7432_002731</name>
</gene>
<feature type="compositionally biased region" description="Basic residues" evidence="5">
    <location>
        <begin position="1"/>
        <end position="13"/>
    </location>
</feature>
<evidence type="ECO:0000256" key="5">
    <source>
        <dbReference type="SAM" id="MobiDB-lite"/>
    </source>
</evidence>
<evidence type="ECO:0000256" key="4">
    <source>
        <dbReference type="ARBA" id="ARBA00038402"/>
    </source>
</evidence>
<evidence type="ECO:0000313" key="7">
    <source>
        <dbReference type="Proteomes" id="UP001479436"/>
    </source>
</evidence>
<keyword evidence="1" id="KW-0819">tRNA processing</keyword>
<keyword evidence="7" id="KW-1185">Reference proteome</keyword>
<proteinExistence type="inferred from homology"/>
<evidence type="ECO:0000313" key="6">
    <source>
        <dbReference type="EMBL" id="KAK9767466.1"/>
    </source>
</evidence>
<keyword evidence="2" id="KW-0479">Metal-binding</keyword>
<dbReference type="InterPro" id="IPR007175">
    <property type="entry name" value="Rpr2/Snm1/Rpp21"/>
</dbReference>
<evidence type="ECO:0008006" key="8">
    <source>
        <dbReference type="Google" id="ProtNLM"/>
    </source>
</evidence>
<dbReference type="PANTHER" id="PTHR14742">
    <property type="entry name" value="RIBONUCLEASE P SUBUNIT P21"/>
    <property type="match status" value="1"/>
</dbReference>
<dbReference type="EMBL" id="JASJQH010000076">
    <property type="protein sequence ID" value="KAK9767466.1"/>
    <property type="molecule type" value="Genomic_DNA"/>
</dbReference>